<feature type="domain" description="Non-reducing end beta-L-arabinofuranosidase-like GH127 middle" evidence="4">
    <location>
        <begin position="845"/>
        <end position="937"/>
    </location>
</feature>
<organism evidence="5 6">
    <name type="scientific">Haloferula luteola</name>
    <dbReference type="NCBI Taxonomy" id="595692"/>
    <lineage>
        <taxon>Bacteria</taxon>
        <taxon>Pseudomonadati</taxon>
        <taxon>Verrucomicrobiota</taxon>
        <taxon>Verrucomicrobiia</taxon>
        <taxon>Verrucomicrobiales</taxon>
        <taxon>Verrucomicrobiaceae</taxon>
        <taxon>Haloferula</taxon>
    </lineage>
</organism>
<comment type="caution">
    <text evidence="5">The sequence shown here is derived from an EMBL/GenBank/DDBJ whole genome shotgun (WGS) entry which is preliminary data.</text>
</comment>
<feature type="domain" description="Non-reducing end beta-L-arabinofuranosidase-like GH127 catalytic" evidence="3">
    <location>
        <begin position="391"/>
        <end position="484"/>
    </location>
</feature>
<dbReference type="InterPro" id="IPR013320">
    <property type="entry name" value="ConA-like_dom_sf"/>
</dbReference>
<gene>
    <name evidence="5" type="ORF">HNR46_000195</name>
</gene>
<name>A0A840V2T6_9BACT</name>
<dbReference type="PANTHER" id="PTHR31151:SF0">
    <property type="entry name" value="PROLINE-TRNA LIGASE (DUF1680)"/>
    <property type="match status" value="1"/>
</dbReference>
<evidence type="ECO:0000256" key="1">
    <source>
        <dbReference type="SAM" id="MobiDB-lite"/>
    </source>
</evidence>
<dbReference type="Pfam" id="PF13385">
    <property type="entry name" value="Laminin_G_3"/>
    <property type="match status" value="1"/>
</dbReference>
<dbReference type="InterPro" id="IPR011081">
    <property type="entry name" value="Big_4"/>
</dbReference>
<proteinExistence type="predicted"/>
<dbReference type="SUPFAM" id="SSF49899">
    <property type="entry name" value="Concanavalin A-like lectins/glucanases"/>
    <property type="match status" value="1"/>
</dbReference>
<dbReference type="AlphaFoldDB" id="A0A840V2T6"/>
<feature type="domain" description="Non-reducing end beta-L-arabinofuranosidase-like GH127 catalytic" evidence="3">
    <location>
        <begin position="531"/>
        <end position="832"/>
    </location>
</feature>
<evidence type="ECO:0000313" key="5">
    <source>
        <dbReference type="EMBL" id="MBB5349974.1"/>
    </source>
</evidence>
<evidence type="ECO:0000259" key="2">
    <source>
        <dbReference type="Pfam" id="PF07532"/>
    </source>
</evidence>
<protein>
    <submittedName>
        <fullName evidence="5">DUF1680 family protein</fullName>
    </submittedName>
</protein>
<dbReference type="Pfam" id="PF07532">
    <property type="entry name" value="Big_4"/>
    <property type="match status" value="1"/>
</dbReference>
<accession>A0A840V2T6</accession>
<dbReference type="InterPro" id="IPR012878">
    <property type="entry name" value="Beta-AFase-like_GH127_cat"/>
</dbReference>
<dbReference type="PANTHER" id="PTHR31151">
    <property type="entry name" value="PROLINE-TRNA LIGASE (DUF1680)"/>
    <property type="match status" value="1"/>
</dbReference>
<sequence length="1022" mass="111805">MPTARPLAIVATLFMTSGWIHQASAEDGDQFLDGIGETALISRYRFAGDLKDGSRNGLTAQEKDQGLQFVDDETFGKVLQLPGGEDGAYVQIPVDAIGDAVSFSVTGWVKVDSETAGQVFFDFGKDAEHHLTLVPMGEGRENGCSLAIEAGESLPLQGPKSFRVRPQTWVHLGAVLDAAKSSLSLYVDGARVGRQEGVKASVESLFDADAPRATQIFLGRSLDDAAPRLAGQLFDVRFYRSALSDSQISVIHHNAISDEKITAVEGDGRMESYREDRPRLLQEGLEGVPDITVTTAVGTLPHLPAWVPGTYAGGVEGPAVRVIWPSPVDNEAVAKAGKYTVTGKVPGTDFAPKAEVVIEMTTTPEDQPKATLQPFPLGQVVLSPAPDGSPTPFMSHRDKFLRGLAATDPDRFLYVFRDAFGQPQPAGIEALGVWDSQTTRLRGHATGHYLTALAQACASTSYDAELHAAFAAKMDHMIEVLYELSQMSGKPATAGGAAVSDPTQVPPGPGKEGFDSDLSEEGIRTDYWNWGTGFISGYPPDQFIMLEHGANYGTGNDQVWAPYYTLHKILAGLVDVYEVGGNAKALEIAKGMGHWVDQRLRALPQETRIKMWNSYIAGEYGGMNEIMARLGRITGEPRFFETAKLFDNTRFFFGDAEHHHGLAKNVDTIRGRHANQHIPQVIGALETYRGTHERPYLDVAENFWDLCEHGYMYSIGGVAGARNPNNAECFTAEPNQLFHEGLSEGGQNETCATYNLLKLGRELFQFDRDAKYMDYYERAMYNHILASVDEDNPGNTYHVPLNPGARKSFSNAHMDGFTCCNGTALESGTKLQDSIYFHGSETPGLYVNLFVPSKLDWKDQGITLTQETGFPFAKTSTLTLGGSGEFPIFIRVPEWTTDAFTVRINGEKSSVPIHPGSYLKLERSWQDGDVIALEIPMGFHLRPLMDQPNIASLFYGPVLLAAEEAEARSTWRSVTLDLDDLGKNISGDPASLHFQIGETQLKPFFEFYNGFHSVYLDIVPAP</sequence>
<dbReference type="SUPFAM" id="SSF48208">
    <property type="entry name" value="Six-hairpin glycosidases"/>
    <property type="match status" value="1"/>
</dbReference>
<dbReference type="Pfam" id="PF20736">
    <property type="entry name" value="Glyco_hydro127M"/>
    <property type="match status" value="1"/>
</dbReference>
<reference evidence="5 6" key="1">
    <citation type="submission" date="2020-08" db="EMBL/GenBank/DDBJ databases">
        <title>Genomic Encyclopedia of Type Strains, Phase IV (KMG-IV): sequencing the most valuable type-strain genomes for metagenomic binning, comparative biology and taxonomic classification.</title>
        <authorList>
            <person name="Goeker M."/>
        </authorList>
    </citation>
    <scope>NUCLEOTIDE SEQUENCE [LARGE SCALE GENOMIC DNA]</scope>
    <source>
        <strain evidence="5 6">YC6886</strain>
    </source>
</reference>
<dbReference type="InterPro" id="IPR049046">
    <property type="entry name" value="Beta-AFase-like_GH127_middle"/>
</dbReference>
<feature type="region of interest" description="Disordered" evidence="1">
    <location>
        <begin position="493"/>
        <end position="517"/>
    </location>
</feature>
<dbReference type="Proteomes" id="UP000557717">
    <property type="component" value="Unassembled WGS sequence"/>
</dbReference>
<dbReference type="Pfam" id="PF07944">
    <property type="entry name" value="Beta-AFase-like_GH127_cat"/>
    <property type="match status" value="2"/>
</dbReference>
<dbReference type="GO" id="GO:0005975">
    <property type="term" value="P:carbohydrate metabolic process"/>
    <property type="evidence" value="ECO:0007669"/>
    <property type="project" value="InterPro"/>
</dbReference>
<evidence type="ECO:0000313" key="6">
    <source>
        <dbReference type="Proteomes" id="UP000557717"/>
    </source>
</evidence>
<dbReference type="RefSeq" id="WP_184014903.1">
    <property type="nucleotide sequence ID" value="NZ_JACHFD010000001.1"/>
</dbReference>
<evidence type="ECO:0000259" key="4">
    <source>
        <dbReference type="Pfam" id="PF20736"/>
    </source>
</evidence>
<keyword evidence="6" id="KW-1185">Reference proteome</keyword>
<dbReference type="Gene3D" id="2.60.120.200">
    <property type="match status" value="1"/>
</dbReference>
<dbReference type="EMBL" id="JACHFD010000001">
    <property type="protein sequence ID" value="MBB5349974.1"/>
    <property type="molecule type" value="Genomic_DNA"/>
</dbReference>
<feature type="domain" description="Bacterial Ig-like" evidence="2">
    <location>
        <begin position="290"/>
        <end position="347"/>
    </location>
</feature>
<dbReference type="InterPro" id="IPR008928">
    <property type="entry name" value="6-hairpin_glycosidase_sf"/>
</dbReference>
<evidence type="ECO:0000259" key="3">
    <source>
        <dbReference type="Pfam" id="PF07944"/>
    </source>
</evidence>